<name>A0A0H5BIF7_9CNID</name>
<keyword evidence="1" id="KW-0812">Transmembrane</keyword>
<feature type="transmembrane region" description="Helical" evidence="1">
    <location>
        <begin position="46"/>
        <end position="68"/>
    </location>
</feature>
<geneLocation type="mitochondrion" evidence="2"/>
<evidence type="ECO:0000256" key="1">
    <source>
        <dbReference type="SAM" id="Phobius"/>
    </source>
</evidence>
<keyword evidence="1" id="KW-1133">Transmembrane helix</keyword>
<dbReference type="AlphaFoldDB" id="A0A0H5BIF7"/>
<keyword evidence="2" id="KW-0496">Mitochondrion</keyword>
<dbReference type="RefSeq" id="YP_009158817.1">
    <property type="nucleotide sequence ID" value="NC_027524.1"/>
</dbReference>
<proteinExistence type="predicted"/>
<dbReference type="CTD" id="67122132"/>
<sequence length="70" mass="7825">MLSCLLFPLVLLLLLLLYWARSLSLIGILFPLAKVIVSGTFLSYLAWGIITDPFPLALMMLTSLWLVCVL</sequence>
<reference evidence="2" key="1">
    <citation type="journal article" date="2015" name="PLoS ONE">
        <title>The Mitochondrial Genomes of a Myxozoan Genus Kudoa Are Extremely Divergent in Metazoa.</title>
        <authorList>
            <person name="Takeuchi F."/>
            <person name="Sekizuka T."/>
            <person name="Ogasawara Y."/>
            <person name="Yokoyama H."/>
            <person name="Kamikawa R."/>
            <person name="Inagaki Y."/>
            <person name="Nozaki T."/>
            <person name="Sugita-Konishi Y."/>
            <person name="Ohnishi T."/>
            <person name="Kuroda M."/>
        </authorList>
    </citation>
    <scope>NUCLEOTIDE SEQUENCE</scope>
    <source>
        <strain evidence="2">2012.6.3</strain>
    </source>
</reference>
<organism evidence="2">
    <name type="scientific">Kudoa hexapunctata</name>
    <dbReference type="NCBI Taxonomy" id="1450334"/>
    <lineage>
        <taxon>Eukaryota</taxon>
        <taxon>Metazoa</taxon>
        <taxon>Cnidaria</taxon>
        <taxon>Myxozoa</taxon>
        <taxon>Myxosporea</taxon>
        <taxon>Multivalvulida</taxon>
        <taxon>Kudoidae</taxon>
        <taxon>Kudoa</taxon>
    </lineage>
</organism>
<keyword evidence="1" id="KW-0472">Membrane</keyword>
<dbReference type="GeneID" id="25021212"/>
<evidence type="ECO:0000313" key="2">
    <source>
        <dbReference type="EMBL" id="BAR94704.1"/>
    </source>
</evidence>
<accession>A0A0H5BIF7</accession>
<protein>
    <submittedName>
        <fullName evidence="2">NADH dehydrogenase subunit 4L</fullName>
    </submittedName>
</protein>
<dbReference type="EMBL" id="LC009437">
    <property type="protein sequence ID" value="BAR94704.1"/>
    <property type="molecule type" value="Genomic_DNA"/>
</dbReference>
<gene>
    <name evidence="2" type="primary">nad4L</name>
</gene>